<evidence type="ECO:0000313" key="1">
    <source>
        <dbReference type="EMBL" id="AOS44818.1"/>
    </source>
</evidence>
<keyword evidence="2" id="KW-1185">Reference proteome</keyword>
<dbReference type="AlphaFoldDB" id="A0A1D8AV84"/>
<gene>
    <name evidence="1" type="ORF">Verru16b_01887</name>
</gene>
<dbReference type="EMBL" id="CP016094">
    <property type="protein sequence ID" value="AOS44818.1"/>
    <property type="molecule type" value="Genomic_DNA"/>
</dbReference>
<protein>
    <submittedName>
        <fullName evidence="1">Uncharacterized protein</fullName>
    </submittedName>
</protein>
<reference evidence="1 2" key="1">
    <citation type="submission" date="2016-06" db="EMBL/GenBank/DDBJ databases">
        <title>Three novel species with peptidoglycan cell walls form the new genus Lacunisphaera gen. nov. in the family Opitutaceae of the verrucomicrobial subdivision 4.</title>
        <authorList>
            <person name="Rast P."/>
            <person name="Gloeckner I."/>
            <person name="Jogler M."/>
            <person name="Boedeker C."/>
            <person name="Jeske O."/>
            <person name="Wiegand S."/>
            <person name="Reinhardt R."/>
            <person name="Schumann P."/>
            <person name="Rohde M."/>
            <person name="Spring S."/>
            <person name="Gloeckner F.O."/>
            <person name="Jogler C."/>
        </authorList>
    </citation>
    <scope>NUCLEOTIDE SEQUENCE [LARGE SCALE GENOMIC DNA]</scope>
    <source>
        <strain evidence="1 2">IG16b</strain>
    </source>
</reference>
<accession>A0A1D8AV84</accession>
<name>A0A1D8AV84_9BACT</name>
<organism evidence="1 2">
    <name type="scientific">Lacunisphaera limnophila</name>
    <dbReference type="NCBI Taxonomy" id="1838286"/>
    <lineage>
        <taxon>Bacteria</taxon>
        <taxon>Pseudomonadati</taxon>
        <taxon>Verrucomicrobiota</taxon>
        <taxon>Opitutia</taxon>
        <taxon>Opitutales</taxon>
        <taxon>Opitutaceae</taxon>
        <taxon>Lacunisphaera</taxon>
    </lineage>
</organism>
<evidence type="ECO:0000313" key="2">
    <source>
        <dbReference type="Proteomes" id="UP000095228"/>
    </source>
</evidence>
<dbReference type="Proteomes" id="UP000095228">
    <property type="component" value="Chromosome"/>
</dbReference>
<dbReference type="KEGG" id="obg:Verru16b_01887"/>
<dbReference type="OrthoDB" id="199485at2"/>
<proteinExistence type="predicted"/>
<sequence length="68" mass="7762">MNYFPHQHLQPSARPAVRALASVRQALNRDILWNRPVFKAPALANPRIAFDPLPFTATRLTQLSARRD</sequence>
<dbReference type="RefSeq" id="WP_069962033.1">
    <property type="nucleotide sequence ID" value="NZ_CP016094.1"/>
</dbReference>